<accession>A0ABZ1ASF3</accession>
<dbReference type="Proteomes" id="UP001626593">
    <property type="component" value="Chromosome"/>
</dbReference>
<evidence type="ECO:0000313" key="3">
    <source>
        <dbReference type="EMBL" id="WRL48824.1"/>
    </source>
</evidence>
<keyword evidence="2" id="KW-0732">Signal</keyword>
<dbReference type="EMBL" id="CP141259">
    <property type="protein sequence ID" value="WRL48824.1"/>
    <property type="molecule type" value="Genomic_DNA"/>
</dbReference>
<gene>
    <name evidence="3" type="ORF">U5817_12460</name>
</gene>
<dbReference type="CDD" id="cd02968">
    <property type="entry name" value="SCO"/>
    <property type="match status" value="1"/>
</dbReference>
<name>A0ABZ1ASF3_AROEV</name>
<feature type="chain" id="PRO_5045584910" evidence="2">
    <location>
        <begin position="24"/>
        <end position="208"/>
    </location>
</feature>
<evidence type="ECO:0000256" key="2">
    <source>
        <dbReference type="SAM" id="SignalP"/>
    </source>
</evidence>
<dbReference type="SUPFAM" id="SSF52833">
    <property type="entry name" value="Thioredoxin-like"/>
    <property type="match status" value="1"/>
</dbReference>
<protein>
    <submittedName>
        <fullName evidence="3">SCO family protein</fullName>
    </submittedName>
</protein>
<reference evidence="3 4" key="1">
    <citation type="submission" date="2023-12" db="EMBL/GenBank/DDBJ databases">
        <title>A. evansii MAY27, complete genome.</title>
        <authorList>
            <person name="Wang Y."/>
        </authorList>
    </citation>
    <scope>NUCLEOTIDE SEQUENCE [LARGE SCALE GENOMIC DNA]</scope>
    <source>
        <strain evidence="3 4">MAY27</strain>
    </source>
</reference>
<organism evidence="3 4">
    <name type="scientific">Aromatoleum evansii</name>
    <name type="common">Azoarcus evansii</name>
    <dbReference type="NCBI Taxonomy" id="59406"/>
    <lineage>
        <taxon>Bacteria</taxon>
        <taxon>Pseudomonadati</taxon>
        <taxon>Pseudomonadota</taxon>
        <taxon>Betaproteobacteria</taxon>
        <taxon>Rhodocyclales</taxon>
        <taxon>Rhodocyclaceae</taxon>
        <taxon>Aromatoleum</taxon>
    </lineage>
</organism>
<keyword evidence="4" id="KW-1185">Reference proteome</keyword>
<sequence>MRTVITCMLMLVLGVAAFSQVSAGFRVVTSEAARRLAVREQPPLMPDVGLVDARSTGDSLRADLAADGRIALVDFIYTRCESVCRVLGNEFQQLQQAILEQGLQERVRLISISFDPTHDTPDALARYARQMQADSAVWRMATVAEARELRRLLDAFGVVVVPDGMGGFVHNAAIHTLGADGRLTRIDDLGAIGSALRAAAARSGGRAQ</sequence>
<proteinExistence type="inferred from homology"/>
<feature type="signal peptide" evidence="2">
    <location>
        <begin position="1"/>
        <end position="23"/>
    </location>
</feature>
<evidence type="ECO:0000313" key="4">
    <source>
        <dbReference type="Proteomes" id="UP001626593"/>
    </source>
</evidence>
<dbReference type="Gene3D" id="3.40.30.10">
    <property type="entry name" value="Glutaredoxin"/>
    <property type="match status" value="1"/>
</dbReference>
<dbReference type="PANTHER" id="PTHR12151">
    <property type="entry name" value="ELECTRON TRANSPORT PROTIN SCO1/SENC FAMILY MEMBER"/>
    <property type="match status" value="1"/>
</dbReference>
<dbReference type="InterPro" id="IPR003782">
    <property type="entry name" value="SCO1/SenC"/>
</dbReference>
<dbReference type="Pfam" id="PF02630">
    <property type="entry name" value="SCO1-SenC"/>
    <property type="match status" value="1"/>
</dbReference>
<dbReference type="InterPro" id="IPR036249">
    <property type="entry name" value="Thioredoxin-like_sf"/>
</dbReference>
<evidence type="ECO:0000256" key="1">
    <source>
        <dbReference type="ARBA" id="ARBA00010996"/>
    </source>
</evidence>
<dbReference type="PANTHER" id="PTHR12151:SF25">
    <property type="entry name" value="LINALOOL DEHYDRATASE_ISOMERASE DOMAIN-CONTAINING PROTEIN"/>
    <property type="match status" value="1"/>
</dbReference>
<comment type="similarity">
    <text evidence="1">Belongs to the SCO1/2 family.</text>
</comment>
<dbReference type="RefSeq" id="WP_407280949.1">
    <property type="nucleotide sequence ID" value="NZ_CP141259.1"/>
</dbReference>